<accession>A0A2W2AEC3</accession>
<dbReference type="AlphaFoldDB" id="A0A2W2AEC3"/>
<keyword evidence="1" id="KW-0812">Transmembrane</keyword>
<dbReference type="EMBL" id="QKTW01000009">
    <property type="protein sequence ID" value="PZF73815.1"/>
    <property type="molecule type" value="Genomic_DNA"/>
</dbReference>
<keyword evidence="1" id="KW-0472">Membrane</keyword>
<reference evidence="2 3" key="1">
    <citation type="submission" date="2018-06" db="EMBL/GenBank/DDBJ databases">
        <title>Mucibacter soli gen. nov., sp. nov., a new member of the family Chitinophagaceae producing mucin.</title>
        <authorList>
            <person name="Kim M.-K."/>
            <person name="Park S."/>
            <person name="Kim T.-S."/>
            <person name="Joung Y."/>
            <person name="Han J.-H."/>
            <person name="Kim S.B."/>
        </authorList>
    </citation>
    <scope>NUCLEOTIDE SEQUENCE [LARGE SCALE GENOMIC DNA]</scope>
    <source>
        <strain evidence="2 3">R1-15</strain>
    </source>
</reference>
<evidence type="ECO:0000256" key="1">
    <source>
        <dbReference type="SAM" id="Phobius"/>
    </source>
</evidence>
<evidence type="ECO:0000313" key="2">
    <source>
        <dbReference type="EMBL" id="PZF73815.1"/>
    </source>
</evidence>
<comment type="caution">
    <text evidence="2">The sequence shown here is derived from an EMBL/GenBank/DDBJ whole genome shotgun (WGS) entry which is preliminary data.</text>
</comment>
<name>A0A2W2AEC3_9BACT</name>
<evidence type="ECO:0000313" key="3">
    <source>
        <dbReference type="Proteomes" id="UP000248745"/>
    </source>
</evidence>
<keyword evidence="3" id="KW-1185">Reference proteome</keyword>
<protein>
    <submittedName>
        <fullName evidence="2">Uncharacterized protein</fullName>
    </submittedName>
</protein>
<keyword evidence="1" id="KW-1133">Transmembrane helix</keyword>
<feature type="transmembrane region" description="Helical" evidence="1">
    <location>
        <begin position="43"/>
        <end position="62"/>
    </location>
</feature>
<proteinExistence type="predicted"/>
<dbReference type="Proteomes" id="UP000248745">
    <property type="component" value="Unassembled WGS sequence"/>
</dbReference>
<gene>
    <name evidence="2" type="ORF">DN068_05590</name>
</gene>
<sequence length="90" mass="10538">MVTIDITIKTTQKKKTFVRVNTALRALKKTNHNREKNLRKTSISVVHMKQWLLAICVIWLFYSGNDIHEILSELSICLIAERVTKLFLIR</sequence>
<organism evidence="2 3">
    <name type="scientific">Taibaiella soli</name>
    <dbReference type="NCBI Taxonomy" id="1649169"/>
    <lineage>
        <taxon>Bacteria</taxon>
        <taxon>Pseudomonadati</taxon>
        <taxon>Bacteroidota</taxon>
        <taxon>Chitinophagia</taxon>
        <taxon>Chitinophagales</taxon>
        <taxon>Chitinophagaceae</taxon>
        <taxon>Taibaiella</taxon>
    </lineage>
</organism>